<evidence type="ECO:0000256" key="3">
    <source>
        <dbReference type="ARBA" id="ARBA00023125"/>
    </source>
</evidence>
<proteinExistence type="inferred from homology"/>
<dbReference type="Gene3D" id="3.40.190.10">
    <property type="entry name" value="Periplasmic binding protein-like II"/>
    <property type="match status" value="2"/>
</dbReference>
<dbReference type="Pfam" id="PF00126">
    <property type="entry name" value="HTH_1"/>
    <property type="match status" value="1"/>
</dbReference>
<name>A0A917C4E1_9PROT</name>
<dbReference type="SUPFAM" id="SSF46785">
    <property type="entry name" value="Winged helix' DNA-binding domain"/>
    <property type="match status" value="1"/>
</dbReference>
<dbReference type="GO" id="GO:0003700">
    <property type="term" value="F:DNA-binding transcription factor activity"/>
    <property type="evidence" value="ECO:0007669"/>
    <property type="project" value="InterPro"/>
</dbReference>
<reference evidence="6" key="1">
    <citation type="journal article" date="2014" name="Int. J. Syst. Evol. Microbiol.">
        <title>Complete genome sequence of Corynebacterium casei LMG S-19264T (=DSM 44701T), isolated from a smear-ripened cheese.</title>
        <authorList>
            <consortium name="US DOE Joint Genome Institute (JGI-PGF)"/>
            <person name="Walter F."/>
            <person name="Albersmeier A."/>
            <person name="Kalinowski J."/>
            <person name="Ruckert C."/>
        </authorList>
    </citation>
    <scope>NUCLEOTIDE SEQUENCE</scope>
    <source>
        <strain evidence="6">CGMCC 1.15254</strain>
    </source>
</reference>
<dbReference type="CDD" id="cd05466">
    <property type="entry name" value="PBP2_LTTR_substrate"/>
    <property type="match status" value="1"/>
</dbReference>
<dbReference type="EMBL" id="BMHV01000019">
    <property type="protein sequence ID" value="GGF70260.1"/>
    <property type="molecule type" value="Genomic_DNA"/>
</dbReference>
<dbReference type="PANTHER" id="PTHR30126:SF40">
    <property type="entry name" value="HTH-TYPE TRANSCRIPTIONAL REGULATOR GLTR"/>
    <property type="match status" value="1"/>
</dbReference>
<evidence type="ECO:0000256" key="1">
    <source>
        <dbReference type="ARBA" id="ARBA00009437"/>
    </source>
</evidence>
<organism evidence="6 7">
    <name type="scientific">Terasakiella brassicae</name>
    <dbReference type="NCBI Taxonomy" id="1634917"/>
    <lineage>
        <taxon>Bacteria</taxon>
        <taxon>Pseudomonadati</taxon>
        <taxon>Pseudomonadota</taxon>
        <taxon>Alphaproteobacteria</taxon>
        <taxon>Rhodospirillales</taxon>
        <taxon>Terasakiellaceae</taxon>
        <taxon>Terasakiella</taxon>
    </lineage>
</organism>
<keyword evidence="2" id="KW-0805">Transcription regulation</keyword>
<dbReference type="PANTHER" id="PTHR30126">
    <property type="entry name" value="HTH-TYPE TRANSCRIPTIONAL REGULATOR"/>
    <property type="match status" value="1"/>
</dbReference>
<dbReference type="PROSITE" id="PS50931">
    <property type="entry name" value="HTH_LYSR"/>
    <property type="match status" value="1"/>
</dbReference>
<sequence>MSLNKLHIFKTVYECGNTADAAALLKVTRPAISQNLSRLEDELGISLFTRFPKGLIPTPQGHQLARNVGPLLDQLNIEISAVSHNQDSRVGILHIGAPQATGTLYMPRIVERFNALYPNVEIHLYLESSTLQLARLMKGELDFAIIDVYGGEELHRNFQSYCFSETLVEEFVVLACSPRYYEENIAGDLSFDKLASLDFLTTQDTALELKSWFYDQFGKIPPSLTKRVIANNGIALIDCARRHLGAFATGSNLIKEYVEHGELIEITPRSRGENNSICLAQLLDKKPSALEKAFITVLKDYAQSTWGRE</sequence>
<evidence type="ECO:0000313" key="6">
    <source>
        <dbReference type="EMBL" id="GGF70260.1"/>
    </source>
</evidence>
<keyword evidence="7" id="KW-1185">Reference proteome</keyword>
<dbReference type="RefSeq" id="WP_188665859.1">
    <property type="nucleotide sequence ID" value="NZ_BMHV01000019.1"/>
</dbReference>
<accession>A0A917C4E1</accession>
<feature type="domain" description="HTH lysR-type" evidence="5">
    <location>
        <begin position="1"/>
        <end position="58"/>
    </location>
</feature>
<dbReference type="Pfam" id="PF03466">
    <property type="entry name" value="LysR_substrate"/>
    <property type="match status" value="1"/>
</dbReference>
<evidence type="ECO:0000256" key="4">
    <source>
        <dbReference type="ARBA" id="ARBA00023163"/>
    </source>
</evidence>
<keyword evidence="4" id="KW-0804">Transcription</keyword>
<dbReference type="InterPro" id="IPR036390">
    <property type="entry name" value="WH_DNA-bd_sf"/>
</dbReference>
<comment type="similarity">
    <text evidence="1">Belongs to the LysR transcriptional regulatory family.</text>
</comment>
<comment type="caution">
    <text evidence="6">The sequence shown here is derived from an EMBL/GenBank/DDBJ whole genome shotgun (WGS) entry which is preliminary data.</text>
</comment>
<evidence type="ECO:0000313" key="7">
    <source>
        <dbReference type="Proteomes" id="UP000632498"/>
    </source>
</evidence>
<gene>
    <name evidence="6" type="ORF">GCM10011332_25320</name>
</gene>
<dbReference type="Proteomes" id="UP000632498">
    <property type="component" value="Unassembled WGS sequence"/>
</dbReference>
<evidence type="ECO:0000259" key="5">
    <source>
        <dbReference type="PROSITE" id="PS50931"/>
    </source>
</evidence>
<dbReference type="PRINTS" id="PR00039">
    <property type="entry name" value="HTHLYSR"/>
</dbReference>
<dbReference type="SUPFAM" id="SSF53850">
    <property type="entry name" value="Periplasmic binding protein-like II"/>
    <property type="match status" value="1"/>
</dbReference>
<dbReference type="AlphaFoldDB" id="A0A917C4E1"/>
<evidence type="ECO:0000256" key="2">
    <source>
        <dbReference type="ARBA" id="ARBA00023015"/>
    </source>
</evidence>
<dbReference type="InterPro" id="IPR036388">
    <property type="entry name" value="WH-like_DNA-bd_sf"/>
</dbReference>
<reference evidence="6" key="2">
    <citation type="submission" date="2020-09" db="EMBL/GenBank/DDBJ databases">
        <authorList>
            <person name="Sun Q."/>
            <person name="Zhou Y."/>
        </authorList>
    </citation>
    <scope>NUCLEOTIDE SEQUENCE</scope>
    <source>
        <strain evidence="6">CGMCC 1.15254</strain>
    </source>
</reference>
<protein>
    <recommendedName>
        <fullName evidence="5">HTH lysR-type domain-containing protein</fullName>
    </recommendedName>
</protein>
<dbReference type="Gene3D" id="1.10.10.10">
    <property type="entry name" value="Winged helix-like DNA-binding domain superfamily/Winged helix DNA-binding domain"/>
    <property type="match status" value="1"/>
</dbReference>
<dbReference type="InterPro" id="IPR000847">
    <property type="entry name" value="LysR_HTH_N"/>
</dbReference>
<keyword evidence="3" id="KW-0238">DNA-binding</keyword>
<dbReference type="InterPro" id="IPR005119">
    <property type="entry name" value="LysR_subst-bd"/>
</dbReference>
<dbReference type="GO" id="GO:0000976">
    <property type="term" value="F:transcription cis-regulatory region binding"/>
    <property type="evidence" value="ECO:0007669"/>
    <property type="project" value="TreeGrafter"/>
</dbReference>